<feature type="transmembrane region" description="Helical" evidence="1">
    <location>
        <begin position="63"/>
        <end position="88"/>
    </location>
</feature>
<dbReference type="EMBL" id="FPBA01000029">
    <property type="protein sequence ID" value="SFU04637.1"/>
    <property type="molecule type" value="Genomic_DNA"/>
</dbReference>
<keyword evidence="1" id="KW-0812">Transmembrane</keyword>
<evidence type="ECO:0000313" key="3">
    <source>
        <dbReference type="Proteomes" id="UP000199546"/>
    </source>
</evidence>
<accession>A0A1I7CYW5</accession>
<keyword evidence="1" id="KW-0472">Membrane</keyword>
<organism evidence="2 3">
    <name type="scientific">Geodermatophilus amargosae</name>
    <dbReference type="NCBI Taxonomy" id="1296565"/>
    <lineage>
        <taxon>Bacteria</taxon>
        <taxon>Bacillati</taxon>
        <taxon>Actinomycetota</taxon>
        <taxon>Actinomycetes</taxon>
        <taxon>Geodermatophilales</taxon>
        <taxon>Geodermatophilaceae</taxon>
        <taxon>Geodermatophilus</taxon>
    </lineage>
</organism>
<reference evidence="3" key="1">
    <citation type="submission" date="2016-10" db="EMBL/GenBank/DDBJ databases">
        <authorList>
            <person name="Varghese N."/>
            <person name="Submissions S."/>
        </authorList>
    </citation>
    <scope>NUCLEOTIDE SEQUENCE [LARGE SCALE GENOMIC DNA]</scope>
    <source>
        <strain evidence="3">DSM 46136</strain>
    </source>
</reference>
<dbReference type="AlphaFoldDB" id="A0A1I7CYW5"/>
<keyword evidence="3" id="KW-1185">Reference proteome</keyword>
<evidence type="ECO:0000256" key="1">
    <source>
        <dbReference type="SAM" id="Phobius"/>
    </source>
</evidence>
<feature type="transmembrane region" description="Helical" evidence="1">
    <location>
        <begin position="100"/>
        <end position="121"/>
    </location>
</feature>
<evidence type="ECO:0000313" key="2">
    <source>
        <dbReference type="EMBL" id="SFU04637.1"/>
    </source>
</evidence>
<protein>
    <submittedName>
        <fullName evidence="2">Uncharacterized protein</fullName>
    </submittedName>
</protein>
<proteinExistence type="predicted"/>
<name>A0A1I7CYW5_9ACTN</name>
<keyword evidence="1" id="KW-1133">Transmembrane helix</keyword>
<sequence>MALTAAITFATTWRWPTLRRRVQEHAALLKELPPETGEPLRKLLDDETRRLAARDRRRLEDPAVVAVLYLNRFLVSLTSAVVASLIVISIVVPEENRRPWLTGFLVIAVLVGLSNLVLMGWTIRLYRRRKKLTQGSGRNSPKAR</sequence>
<gene>
    <name evidence="2" type="ORF">SAMN05660657_05057</name>
</gene>
<dbReference type="Proteomes" id="UP000199546">
    <property type="component" value="Unassembled WGS sequence"/>
</dbReference>